<dbReference type="GO" id="GO:0005634">
    <property type="term" value="C:nucleus"/>
    <property type="evidence" value="ECO:0007669"/>
    <property type="project" value="TreeGrafter"/>
</dbReference>
<dbReference type="Proteomes" id="UP000694906">
    <property type="component" value="Unplaced"/>
</dbReference>
<dbReference type="GO" id="GO:2000562">
    <property type="term" value="P:negative regulation of CD4-positive, alpha-beta T cell proliferation"/>
    <property type="evidence" value="ECO:0007669"/>
    <property type="project" value="TreeGrafter"/>
</dbReference>
<dbReference type="SMART" id="SM00276">
    <property type="entry name" value="GLECT"/>
    <property type="match status" value="2"/>
</dbReference>
<reference evidence="6" key="1">
    <citation type="submission" date="2025-08" db="UniProtKB">
        <authorList>
            <consortium name="RefSeq"/>
        </authorList>
    </citation>
    <scope>IDENTIFICATION</scope>
</reference>
<keyword evidence="5" id="KW-1185">Reference proteome</keyword>
<dbReference type="Gene3D" id="2.60.120.200">
    <property type="match status" value="2"/>
</dbReference>
<dbReference type="SUPFAM" id="SSF49899">
    <property type="entry name" value="Concanavalin A-like lectins/glucanases"/>
    <property type="match status" value="2"/>
</dbReference>
<dbReference type="GO" id="GO:0030246">
    <property type="term" value="F:carbohydrate binding"/>
    <property type="evidence" value="ECO:0007669"/>
    <property type="project" value="UniProtKB-UniRule"/>
</dbReference>
<evidence type="ECO:0000256" key="1">
    <source>
        <dbReference type="ARBA" id="ARBA00022734"/>
    </source>
</evidence>
<dbReference type="FunFam" id="2.60.120.200:FF:000023">
    <property type="entry name" value="Galectin"/>
    <property type="match status" value="1"/>
</dbReference>
<dbReference type="FunFam" id="2.60.120.200:FF:000078">
    <property type="entry name" value="Galectin"/>
    <property type="match status" value="1"/>
</dbReference>
<dbReference type="GO" id="GO:0010628">
    <property type="term" value="P:positive regulation of gene expression"/>
    <property type="evidence" value="ECO:0007669"/>
    <property type="project" value="TreeGrafter"/>
</dbReference>
<dbReference type="PANTHER" id="PTHR11346">
    <property type="entry name" value="GALECTIN"/>
    <property type="match status" value="1"/>
</dbReference>
<dbReference type="GO" id="GO:0045089">
    <property type="term" value="P:positive regulation of innate immune response"/>
    <property type="evidence" value="ECO:0007669"/>
    <property type="project" value="UniProtKB-ARBA"/>
</dbReference>
<proteinExistence type="predicted"/>
<dbReference type="CTD" id="3965"/>
<dbReference type="GO" id="GO:0016936">
    <property type="term" value="F:galactoside binding"/>
    <property type="evidence" value="ECO:0007669"/>
    <property type="project" value="TreeGrafter"/>
</dbReference>
<evidence type="ECO:0000259" key="4">
    <source>
        <dbReference type="PROSITE" id="PS51304"/>
    </source>
</evidence>
<dbReference type="PROSITE" id="PS51304">
    <property type="entry name" value="GALECTIN"/>
    <property type="match status" value="2"/>
</dbReference>
<feature type="domain" description="Galectin" evidence="4">
    <location>
        <begin position="242"/>
        <end position="370"/>
    </location>
</feature>
<gene>
    <name evidence="6" type="primary">Lgals9</name>
</gene>
<accession>A0AAX6RDQ1</accession>
<dbReference type="CDD" id="cd00070">
    <property type="entry name" value="GLECT"/>
    <property type="match status" value="2"/>
</dbReference>
<feature type="domain" description="Galectin" evidence="4">
    <location>
        <begin position="17"/>
        <end position="148"/>
    </location>
</feature>
<sequence length="370" mass="41739">MAFSSPQPPYVSPAVPFSGVIQGGLQEGLQITVQGTILHSNTNRFSVNFQTGFSDNDIAFHFNPRFEEGGYVVCNTKQKGNWGPEERKIQMPFQKGKAFELCFLVQRSEFKVMVNKRFFVQYPHRVPFHLADTISVAGPLQLSYISFQNFPVQPAFSMPQFSQPVRFPQKSRRYRPKTQPIMHGIPGLVFSNPELSPIMDPNLNYTQLMSKSVTLGTEFPCSGGSRLSPADLFPSFQQPIPYFTSIPGGLFPSRVITVSGIIPPNAKRFHINLRCGSDVAFHLNPRFDQNTVVRNTQIKGCWGSEERSLPFKMPFRQGQGFLVGIICEGYCYRVTVDGQYLLEYTHRLKDLRAINNLEVAGDIELTNVHT</sequence>
<evidence type="ECO:0000313" key="6">
    <source>
        <dbReference type="RefSeq" id="XP_021093892.1"/>
    </source>
</evidence>
<dbReference type="GO" id="GO:0032689">
    <property type="term" value="P:negative regulation of type II interferon production"/>
    <property type="evidence" value="ECO:0007669"/>
    <property type="project" value="TreeGrafter"/>
</dbReference>
<name>A0AAX6RDQ1_HETGA</name>
<dbReference type="GO" id="GO:0005829">
    <property type="term" value="C:cytosol"/>
    <property type="evidence" value="ECO:0007669"/>
    <property type="project" value="TreeGrafter"/>
</dbReference>
<keyword evidence="2" id="KW-0677">Repeat</keyword>
<organism evidence="5 6">
    <name type="scientific">Heterocephalus glaber</name>
    <name type="common">Naked mole rat</name>
    <dbReference type="NCBI Taxonomy" id="10181"/>
    <lineage>
        <taxon>Eukaryota</taxon>
        <taxon>Metazoa</taxon>
        <taxon>Chordata</taxon>
        <taxon>Craniata</taxon>
        <taxon>Vertebrata</taxon>
        <taxon>Euteleostomi</taxon>
        <taxon>Mammalia</taxon>
        <taxon>Eutheria</taxon>
        <taxon>Euarchontoglires</taxon>
        <taxon>Glires</taxon>
        <taxon>Rodentia</taxon>
        <taxon>Hystricomorpha</taxon>
        <taxon>Bathyergidae</taxon>
        <taxon>Heterocephalus</taxon>
    </lineage>
</organism>
<evidence type="ECO:0000256" key="3">
    <source>
        <dbReference type="RuleBase" id="RU102079"/>
    </source>
</evidence>
<dbReference type="AlphaFoldDB" id="A0AAX6RDQ1"/>
<protein>
    <recommendedName>
        <fullName evidence="3">Galectin</fullName>
    </recommendedName>
</protein>
<dbReference type="InterPro" id="IPR044156">
    <property type="entry name" value="Galectin-like"/>
</dbReference>
<dbReference type="InterPro" id="IPR013320">
    <property type="entry name" value="ConA-like_dom_sf"/>
</dbReference>
<evidence type="ECO:0000313" key="5">
    <source>
        <dbReference type="Proteomes" id="UP000694906"/>
    </source>
</evidence>
<dbReference type="PANTHER" id="PTHR11346:SF80">
    <property type="entry name" value="GALECTIN-9C"/>
    <property type="match status" value="1"/>
</dbReference>
<dbReference type="SMART" id="SM00908">
    <property type="entry name" value="Gal-bind_lectin"/>
    <property type="match status" value="2"/>
</dbReference>
<dbReference type="Pfam" id="PF00337">
    <property type="entry name" value="Gal-bind_lectin"/>
    <property type="match status" value="2"/>
</dbReference>
<evidence type="ECO:0000256" key="2">
    <source>
        <dbReference type="ARBA" id="ARBA00022737"/>
    </source>
</evidence>
<dbReference type="RefSeq" id="XP_021093892.1">
    <property type="nucleotide sequence ID" value="XM_021238233.1"/>
</dbReference>
<dbReference type="GeneID" id="101699033"/>
<dbReference type="InterPro" id="IPR001079">
    <property type="entry name" value="Galectin_CRD"/>
</dbReference>
<keyword evidence="1 3" id="KW-0430">Lectin</keyword>